<evidence type="ECO:0000256" key="1">
    <source>
        <dbReference type="SAM" id="Phobius"/>
    </source>
</evidence>
<dbReference type="AlphaFoldDB" id="A0A061F5W0"/>
<feature type="transmembrane region" description="Helical" evidence="1">
    <location>
        <begin position="15"/>
        <end position="32"/>
    </location>
</feature>
<dbReference type="Gramene" id="EOY12072">
    <property type="protein sequence ID" value="EOY12072"/>
    <property type="gene ID" value="TCM_030672"/>
</dbReference>
<reference evidence="2 3" key="1">
    <citation type="journal article" date="2013" name="Genome Biol.">
        <title>The genome sequence of the most widely cultivated cacao type and its use to identify candidate genes regulating pod color.</title>
        <authorList>
            <person name="Motamayor J.C."/>
            <person name="Mockaitis K."/>
            <person name="Schmutz J."/>
            <person name="Haiminen N."/>
            <person name="Iii D.L."/>
            <person name="Cornejo O."/>
            <person name="Findley S.D."/>
            <person name="Zheng P."/>
            <person name="Utro F."/>
            <person name="Royaert S."/>
            <person name="Saski C."/>
            <person name="Jenkins J."/>
            <person name="Podicheti R."/>
            <person name="Zhao M."/>
            <person name="Scheffler B.E."/>
            <person name="Stack J.C."/>
            <person name="Feltus F.A."/>
            <person name="Mustiga G.M."/>
            <person name="Amores F."/>
            <person name="Phillips W."/>
            <person name="Marelli J.P."/>
            <person name="May G.D."/>
            <person name="Shapiro H."/>
            <person name="Ma J."/>
            <person name="Bustamante C.D."/>
            <person name="Schnell R.J."/>
            <person name="Main D."/>
            <person name="Gilbert D."/>
            <person name="Parida L."/>
            <person name="Kuhn D.N."/>
        </authorList>
    </citation>
    <scope>NUCLEOTIDE SEQUENCE [LARGE SCALE GENOMIC DNA]</scope>
    <source>
        <strain evidence="3">cv. Matina 1-6</strain>
    </source>
</reference>
<dbReference type="Proteomes" id="UP000026915">
    <property type="component" value="Chromosome 7"/>
</dbReference>
<dbReference type="InParanoid" id="A0A061F5W0"/>
<evidence type="ECO:0000313" key="3">
    <source>
        <dbReference type="Proteomes" id="UP000026915"/>
    </source>
</evidence>
<keyword evidence="1" id="KW-0472">Membrane</keyword>
<accession>A0A061F5W0</accession>
<sequence>MPNELGSNPSGSCKFHFQISFIFVATASQHWFHLVKPGYCLWILLSARINPFPRFSTIIFFLLPSLF</sequence>
<proteinExistence type="predicted"/>
<protein>
    <submittedName>
        <fullName evidence="2">Uncharacterized protein</fullName>
    </submittedName>
</protein>
<dbReference type="EMBL" id="CM001885">
    <property type="protein sequence ID" value="EOY12072.1"/>
    <property type="molecule type" value="Genomic_DNA"/>
</dbReference>
<dbReference type="HOGENOM" id="CLU_2817625_0_0_1"/>
<name>A0A061F5W0_THECC</name>
<organism evidence="2 3">
    <name type="scientific">Theobroma cacao</name>
    <name type="common">Cacao</name>
    <name type="synonym">Cocoa</name>
    <dbReference type="NCBI Taxonomy" id="3641"/>
    <lineage>
        <taxon>Eukaryota</taxon>
        <taxon>Viridiplantae</taxon>
        <taxon>Streptophyta</taxon>
        <taxon>Embryophyta</taxon>
        <taxon>Tracheophyta</taxon>
        <taxon>Spermatophyta</taxon>
        <taxon>Magnoliopsida</taxon>
        <taxon>eudicotyledons</taxon>
        <taxon>Gunneridae</taxon>
        <taxon>Pentapetalae</taxon>
        <taxon>rosids</taxon>
        <taxon>malvids</taxon>
        <taxon>Malvales</taxon>
        <taxon>Malvaceae</taxon>
        <taxon>Byttnerioideae</taxon>
        <taxon>Theobroma</taxon>
    </lineage>
</organism>
<keyword evidence="1" id="KW-1133">Transmembrane helix</keyword>
<gene>
    <name evidence="2" type="ORF">TCM_030672</name>
</gene>
<keyword evidence="3" id="KW-1185">Reference proteome</keyword>
<evidence type="ECO:0000313" key="2">
    <source>
        <dbReference type="EMBL" id="EOY12072.1"/>
    </source>
</evidence>
<feature type="transmembrane region" description="Helical" evidence="1">
    <location>
        <begin position="39"/>
        <end position="63"/>
    </location>
</feature>
<keyword evidence="1" id="KW-0812">Transmembrane</keyword>